<gene>
    <name evidence="2" type="ORF">GMARGA_LOCUS21959</name>
</gene>
<feature type="non-terminal residue" evidence="2">
    <location>
        <position position="216"/>
    </location>
</feature>
<protein>
    <submittedName>
        <fullName evidence="2">22449_t:CDS:1</fullName>
    </submittedName>
</protein>
<evidence type="ECO:0000256" key="1">
    <source>
        <dbReference type="SAM" id="MobiDB-lite"/>
    </source>
</evidence>
<evidence type="ECO:0000313" key="3">
    <source>
        <dbReference type="Proteomes" id="UP000789901"/>
    </source>
</evidence>
<comment type="caution">
    <text evidence="2">The sequence shown here is derived from an EMBL/GenBank/DDBJ whole genome shotgun (WGS) entry which is preliminary data.</text>
</comment>
<feature type="region of interest" description="Disordered" evidence="1">
    <location>
        <begin position="20"/>
        <end position="39"/>
    </location>
</feature>
<feature type="compositionally biased region" description="Basic and acidic residues" evidence="1">
    <location>
        <begin position="202"/>
        <end position="216"/>
    </location>
</feature>
<feature type="compositionally biased region" description="Basic and acidic residues" evidence="1">
    <location>
        <begin position="27"/>
        <end position="39"/>
    </location>
</feature>
<dbReference type="EMBL" id="CAJVQB010020752">
    <property type="protein sequence ID" value="CAG8795306.1"/>
    <property type="molecule type" value="Genomic_DNA"/>
</dbReference>
<reference evidence="2 3" key="1">
    <citation type="submission" date="2021-06" db="EMBL/GenBank/DDBJ databases">
        <authorList>
            <person name="Kallberg Y."/>
            <person name="Tangrot J."/>
            <person name="Rosling A."/>
        </authorList>
    </citation>
    <scope>NUCLEOTIDE SEQUENCE [LARGE SCALE GENOMIC DNA]</scope>
    <source>
        <strain evidence="2 3">120-4 pot B 10/14</strain>
    </source>
</reference>
<proteinExistence type="predicted"/>
<dbReference type="Proteomes" id="UP000789901">
    <property type="component" value="Unassembled WGS sequence"/>
</dbReference>
<accession>A0ABN7VRK0</accession>
<sequence>MAVDVETTKVNSHKAPIELDIYGSQNESKEGDYSPKRRETTHLIVQELPKPPTPYRKRNDIVNSALIEINPSKVSDESNMEINPMQEDEIIVPAKQILANQPILSRIRKEIIKRSLILWDIPNETRACQIRKNLSFYGRLMVKSFKANGKSKATFVEIDNHNMEGKEIVTGSNAIKIINKRSFSSSGNNRDINSQKVISGRTRHEFLKEQDKKPPR</sequence>
<feature type="region of interest" description="Disordered" evidence="1">
    <location>
        <begin position="186"/>
        <end position="216"/>
    </location>
</feature>
<organism evidence="2 3">
    <name type="scientific">Gigaspora margarita</name>
    <dbReference type="NCBI Taxonomy" id="4874"/>
    <lineage>
        <taxon>Eukaryota</taxon>
        <taxon>Fungi</taxon>
        <taxon>Fungi incertae sedis</taxon>
        <taxon>Mucoromycota</taxon>
        <taxon>Glomeromycotina</taxon>
        <taxon>Glomeromycetes</taxon>
        <taxon>Diversisporales</taxon>
        <taxon>Gigasporaceae</taxon>
        <taxon>Gigaspora</taxon>
    </lineage>
</organism>
<feature type="compositionally biased region" description="Polar residues" evidence="1">
    <location>
        <begin position="186"/>
        <end position="197"/>
    </location>
</feature>
<name>A0ABN7VRK0_GIGMA</name>
<evidence type="ECO:0000313" key="2">
    <source>
        <dbReference type="EMBL" id="CAG8795306.1"/>
    </source>
</evidence>
<keyword evidence="3" id="KW-1185">Reference proteome</keyword>